<name>A0A6H9Z055_9ACTN</name>
<gene>
    <name evidence="2" type="ORF">F8566_02300</name>
</gene>
<evidence type="ECO:0000313" key="3">
    <source>
        <dbReference type="Proteomes" id="UP000468735"/>
    </source>
</evidence>
<dbReference type="PANTHER" id="PTHR47708">
    <property type="match status" value="1"/>
</dbReference>
<dbReference type="PANTHER" id="PTHR47708:SF2">
    <property type="entry name" value="SI:CH73-132F6.5"/>
    <property type="match status" value="1"/>
</dbReference>
<dbReference type="OrthoDB" id="21390at2"/>
<dbReference type="RefSeq" id="WP_151557439.1">
    <property type="nucleotide sequence ID" value="NZ_WBMT01000001.1"/>
</dbReference>
<reference evidence="2 3" key="1">
    <citation type="submission" date="2019-09" db="EMBL/GenBank/DDBJ databases">
        <title>Actinomadura physcomitrii sp. nov., a novel actinomycete isolated from moss [Physcomitrium sphaericum (Ludw) Fuernr].</title>
        <authorList>
            <person name="Zhuang X."/>
            <person name="Liu C."/>
        </authorList>
    </citation>
    <scope>NUCLEOTIDE SEQUENCE [LARGE SCALE GENOMIC DNA]</scope>
    <source>
        <strain evidence="2 3">HMC1</strain>
    </source>
</reference>
<dbReference type="EMBL" id="WBMT01000001">
    <property type="protein sequence ID" value="KAB2352530.1"/>
    <property type="molecule type" value="Genomic_DNA"/>
</dbReference>
<dbReference type="Pfam" id="PF23544">
    <property type="entry name" value="AtuA_ferredoxin"/>
    <property type="match status" value="1"/>
</dbReference>
<dbReference type="Proteomes" id="UP000468735">
    <property type="component" value="Unassembled WGS sequence"/>
</dbReference>
<sequence>MRARLHDIAHARTGDKGDTSTLSVFPYRDEHYPDLVRELTSEAVRRHLSTHIRGEVIRYELPNVCALQFVCRRSLDGGVTTSLALDTHGKSLSSRLLSLEIDLP</sequence>
<accession>A0A6H9Z055</accession>
<comment type="caution">
    <text evidence="2">The sequence shown here is derived from an EMBL/GenBank/DDBJ whole genome shotgun (WGS) entry which is preliminary data.</text>
</comment>
<evidence type="ECO:0000259" key="1">
    <source>
        <dbReference type="Pfam" id="PF23544"/>
    </source>
</evidence>
<protein>
    <recommendedName>
        <fullName evidence="1">AtuA-like ferredoxin-fold domain-containing protein</fullName>
    </recommendedName>
</protein>
<dbReference type="AlphaFoldDB" id="A0A6H9Z055"/>
<keyword evidence="3" id="KW-1185">Reference proteome</keyword>
<dbReference type="InterPro" id="IPR056362">
    <property type="entry name" value="AtuA-like_ferredoxin_dom"/>
</dbReference>
<feature type="domain" description="AtuA-like ferredoxin-fold" evidence="1">
    <location>
        <begin position="4"/>
        <end position="101"/>
    </location>
</feature>
<evidence type="ECO:0000313" key="2">
    <source>
        <dbReference type="EMBL" id="KAB2352530.1"/>
    </source>
</evidence>
<proteinExistence type="predicted"/>
<organism evidence="2 3">
    <name type="scientific">Actinomadura rudentiformis</name>
    <dbReference type="NCBI Taxonomy" id="359158"/>
    <lineage>
        <taxon>Bacteria</taxon>
        <taxon>Bacillati</taxon>
        <taxon>Actinomycetota</taxon>
        <taxon>Actinomycetes</taxon>
        <taxon>Streptosporangiales</taxon>
        <taxon>Thermomonosporaceae</taxon>
        <taxon>Actinomadura</taxon>
    </lineage>
</organism>